<evidence type="ECO:0000313" key="10">
    <source>
        <dbReference type="EMBL" id="CBY16023.1"/>
    </source>
</evidence>
<reference evidence="10" key="1">
    <citation type="journal article" date="2010" name="Science">
        <title>Plasticity of animal genome architecture unmasked by rapid evolution of a pelagic tunicate.</title>
        <authorList>
            <person name="Denoeud F."/>
            <person name="Henriet S."/>
            <person name="Mungpakdee S."/>
            <person name="Aury J.M."/>
            <person name="Da Silva C."/>
            <person name="Brinkmann H."/>
            <person name="Mikhaleva J."/>
            <person name="Olsen L.C."/>
            <person name="Jubin C."/>
            <person name="Canestro C."/>
            <person name="Bouquet J.M."/>
            <person name="Danks G."/>
            <person name="Poulain J."/>
            <person name="Campsteijn C."/>
            <person name="Adamski M."/>
            <person name="Cross I."/>
            <person name="Yadetie F."/>
            <person name="Muffato M."/>
            <person name="Louis A."/>
            <person name="Butcher S."/>
            <person name="Tsagkogeorga G."/>
            <person name="Konrad A."/>
            <person name="Singh S."/>
            <person name="Jensen M.F."/>
            <person name="Cong E.H."/>
            <person name="Eikeseth-Otteraa H."/>
            <person name="Noel B."/>
            <person name="Anthouard V."/>
            <person name="Porcel B.M."/>
            <person name="Kachouri-Lafond R."/>
            <person name="Nishino A."/>
            <person name="Ugolini M."/>
            <person name="Chourrout P."/>
            <person name="Nishida H."/>
            <person name="Aasland R."/>
            <person name="Huzurbazar S."/>
            <person name="Westhof E."/>
            <person name="Delsuc F."/>
            <person name="Lehrach H."/>
            <person name="Reinhardt R."/>
            <person name="Weissenbach J."/>
            <person name="Roy S.W."/>
            <person name="Artiguenave F."/>
            <person name="Postlethwait J.H."/>
            <person name="Manak J.R."/>
            <person name="Thompson E.M."/>
            <person name="Jaillon O."/>
            <person name="Du Pasquier L."/>
            <person name="Boudinot P."/>
            <person name="Liberles D.A."/>
            <person name="Volff J.N."/>
            <person name="Philippe H."/>
            <person name="Lenhard B."/>
            <person name="Roest Crollius H."/>
            <person name="Wincker P."/>
            <person name="Chourrout D."/>
        </authorList>
    </citation>
    <scope>NUCLEOTIDE SEQUENCE [LARGE SCALE GENOMIC DNA]</scope>
</reference>
<comment type="subcellular location">
    <subcellularLocation>
        <location evidence="1">Cytoplasm</location>
        <location evidence="1">Cytoskeleton</location>
    </subcellularLocation>
</comment>
<keyword evidence="2 7" id="KW-0547">Nucleotide-binding</keyword>
<sequence length="1161" mass="130788">MAENVIVSVRWRPLVKRELGLTEEGKIFNWNWTENQVFLNETDKVWGFDNVFDTKSTNKCVYDKVVKPIVKKALEGYNGTVFAYGQTGSGKTFTMRGYDGELGVIPLAVMEICDSIARSTEREFMMQMEYIEIYNEQIRDLLSTKVTTSNKKPFVVEDPDGSVVVEGINKPLVATEEQIREHLDRGDKLRSTAATNMNEHSSRSHALFRLRIESRRKDSPDDNLISQLNLVDLAGSERAAQTGASGQTLKEGCHINKSLFMLGRVINELTTNASHVSYRDSALTRILSPALGGNARTAIICTLTEASGQETKSSLNFSASAKMIKNSVKINQVITKDTIISKQEREIKRLRAECESMKGSSVENESRVDNNKEKEMRRQIIPVRRMTWHPNQKPSTAFKRQSSDARAPSSLTIINDENEFQPASDFLVKLDEEEELSKIRQMGAGKKRTLCEISPNKANIQVDKKMRSSAEGLSHDNIVSRADVNYHQLEINLRSKTSDLEKLTLDHNVALEKIKLYEAEKPEPIKEELKLEIEVSELKYENQDLRRKLAALEEVKQSTSFDVTKLMEGLEAENIALKEKMDGMKNEYTAKSDQLDEKLQLWGASESPDHFIAQIKNLHVQLQEKAKFVNSLEDQTDLKNNEIRLLNEQIKDLESQRSNSLNTSTIDDVANLKENLRDLAEALQKEASEKQELKKQLTELSIKDPVETPSKSPIKPGEMTQAFAVNEDLLADLEKQIQLNDELQTKISSLKEELTRLNKTPVSAGHVESESTENATTKELEELKEFFTFESEARKSCDAENVSLRKENSELKSHLENLSSLTDMSSINEAHLKRSEDDFHALECKIAALESTMSETNKKLELAEKSAKENEHFAQINGELEYSLEMEKVKSKRRIEELTAELLVLRNTVEVKKTSEKECQTEKYTGDVAVQATVELSSCGTDIDQDMPNSPEMIFLEEQVRKLNVELAEARANAEGFTNPLQEKIDSLNEKVSKSEELASKIVGFEAELSAAIADKNAKTEEIEKLHSEQIAAAEVKNELLARLETLEKELELMSAATTSKSEDLEKLKFESNASIAEKIELISKLEKNLESSKADVKAKIEEMNQLQANHVVVVGEKLEFSLKIADLQKELETMQVDANAKAGLLSEAINSISQKHEDSV</sequence>
<proteinExistence type="inferred from homology"/>
<dbReference type="AlphaFoldDB" id="E4Y2C9"/>
<evidence type="ECO:0000313" key="11">
    <source>
        <dbReference type="Proteomes" id="UP000001307"/>
    </source>
</evidence>
<dbReference type="SUPFAM" id="SSF52540">
    <property type="entry name" value="P-loop containing nucleoside triphosphate hydrolases"/>
    <property type="match status" value="1"/>
</dbReference>
<evidence type="ECO:0000256" key="3">
    <source>
        <dbReference type="ARBA" id="ARBA00022840"/>
    </source>
</evidence>
<name>E4Y2C9_OIKDI</name>
<dbReference type="GO" id="GO:0003777">
    <property type="term" value="F:microtubule motor activity"/>
    <property type="evidence" value="ECO:0007669"/>
    <property type="project" value="InterPro"/>
</dbReference>
<dbReference type="Pfam" id="PF00225">
    <property type="entry name" value="Kinesin"/>
    <property type="match status" value="1"/>
</dbReference>
<dbReference type="InParanoid" id="E4Y2C9"/>
<dbReference type="InterPro" id="IPR027640">
    <property type="entry name" value="Kinesin-like_fam"/>
</dbReference>
<keyword evidence="4 8" id="KW-0175">Coiled coil</keyword>
<evidence type="ECO:0000256" key="1">
    <source>
        <dbReference type="ARBA" id="ARBA00004245"/>
    </source>
</evidence>
<dbReference type="PROSITE" id="PS00411">
    <property type="entry name" value="KINESIN_MOTOR_1"/>
    <property type="match status" value="1"/>
</dbReference>
<protein>
    <recommendedName>
        <fullName evidence="9">Kinesin motor domain-containing protein</fullName>
    </recommendedName>
</protein>
<evidence type="ECO:0000256" key="6">
    <source>
        <dbReference type="ARBA" id="ARBA00023212"/>
    </source>
</evidence>
<dbReference type="GO" id="GO:0005524">
    <property type="term" value="F:ATP binding"/>
    <property type="evidence" value="ECO:0007669"/>
    <property type="project" value="UniProtKB-UniRule"/>
</dbReference>
<dbReference type="EMBL" id="FN653812">
    <property type="protein sequence ID" value="CBY16023.1"/>
    <property type="molecule type" value="Genomic_DNA"/>
</dbReference>
<evidence type="ECO:0000259" key="9">
    <source>
        <dbReference type="PROSITE" id="PS50067"/>
    </source>
</evidence>
<dbReference type="Gene3D" id="3.40.850.10">
    <property type="entry name" value="Kinesin motor domain"/>
    <property type="match status" value="1"/>
</dbReference>
<evidence type="ECO:0000256" key="2">
    <source>
        <dbReference type="ARBA" id="ARBA00022741"/>
    </source>
</evidence>
<dbReference type="GO" id="GO:0008017">
    <property type="term" value="F:microtubule binding"/>
    <property type="evidence" value="ECO:0007669"/>
    <property type="project" value="InterPro"/>
</dbReference>
<dbReference type="PRINTS" id="PR00380">
    <property type="entry name" value="KINESINHEAVY"/>
</dbReference>
<feature type="coiled-coil region" evidence="8">
    <location>
        <begin position="629"/>
        <end position="760"/>
    </location>
</feature>
<keyword evidence="5 7" id="KW-0505">Motor protein</keyword>
<dbReference type="InterPro" id="IPR001752">
    <property type="entry name" value="Kinesin_motor_dom"/>
</dbReference>
<evidence type="ECO:0000256" key="4">
    <source>
        <dbReference type="ARBA" id="ARBA00023054"/>
    </source>
</evidence>
<dbReference type="GO" id="GO:0005856">
    <property type="term" value="C:cytoskeleton"/>
    <property type="evidence" value="ECO:0007669"/>
    <property type="project" value="UniProtKB-SubCell"/>
</dbReference>
<feature type="domain" description="Kinesin motor" evidence="9">
    <location>
        <begin position="4"/>
        <end position="324"/>
    </location>
</feature>
<dbReference type="PANTHER" id="PTHR47968:SF75">
    <property type="entry name" value="CENTROMERE-ASSOCIATED PROTEIN E"/>
    <property type="match status" value="1"/>
</dbReference>
<dbReference type="InterPro" id="IPR019821">
    <property type="entry name" value="Kinesin_motor_CS"/>
</dbReference>
<keyword evidence="6" id="KW-0963">Cytoplasm</keyword>
<comment type="similarity">
    <text evidence="7">Belongs to the TRAFAC class myosin-kinesin ATPase superfamily. Kinesin family.</text>
</comment>
<dbReference type="SMART" id="SM00129">
    <property type="entry name" value="KISc"/>
    <property type="match status" value="1"/>
</dbReference>
<evidence type="ECO:0000256" key="5">
    <source>
        <dbReference type="ARBA" id="ARBA00023175"/>
    </source>
</evidence>
<feature type="non-terminal residue" evidence="10">
    <location>
        <position position="1161"/>
    </location>
</feature>
<keyword evidence="11" id="KW-1185">Reference proteome</keyword>
<gene>
    <name evidence="10" type="ORF">GSOID_T00016322001</name>
</gene>
<dbReference type="GO" id="GO:0007018">
    <property type="term" value="P:microtubule-based movement"/>
    <property type="evidence" value="ECO:0007669"/>
    <property type="project" value="InterPro"/>
</dbReference>
<dbReference type="Proteomes" id="UP000001307">
    <property type="component" value="Unassembled WGS sequence"/>
</dbReference>
<feature type="coiled-coil region" evidence="8">
    <location>
        <begin position="1037"/>
        <end position="1110"/>
    </location>
</feature>
<organism evidence="10">
    <name type="scientific">Oikopleura dioica</name>
    <name type="common">Tunicate</name>
    <dbReference type="NCBI Taxonomy" id="34765"/>
    <lineage>
        <taxon>Eukaryota</taxon>
        <taxon>Metazoa</taxon>
        <taxon>Chordata</taxon>
        <taxon>Tunicata</taxon>
        <taxon>Appendicularia</taxon>
        <taxon>Copelata</taxon>
        <taxon>Oikopleuridae</taxon>
        <taxon>Oikopleura</taxon>
    </lineage>
</organism>
<accession>E4Y2C9</accession>
<keyword evidence="6" id="KW-0206">Cytoskeleton</keyword>
<feature type="coiled-coil region" evidence="8">
    <location>
        <begin position="801"/>
        <end position="908"/>
    </location>
</feature>
<dbReference type="PROSITE" id="PS50067">
    <property type="entry name" value="KINESIN_MOTOR_2"/>
    <property type="match status" value="1"/>
</dbReference>
<dbReference type="InterPro" id="IPR027417">
    <property type="entry name" value="P-loop_NTPase"/>
</dbReference>
<keyword evidence="3 7" id="KW-0067">ATP-binding</keyword>
<evidence type="ECO:0000256" key="8">
    <source>
        <dbReference type="SAM" id="Coils"/>
    </source>
</evidence>
<feature type="binding site" evidence="7">
    <location>
        <begin position="85"/>
        <end position="92"/>
    </location>
    <ligand>
        <name>ATP</name>
        <dbReference type="ChEBI" id="CHEBI:30616"/>
    </ligand>
</feature>
<feature type="coiled-coil region" evidence="8">
    <location>
        <begin position="486"/>
        <end position="587"/>
    </location>
</feature>
<dbReference type="PANTHER" id="PTHR47968">
    <property type="entry name" value="CENTROMERE PROTEIN E"/>
    <property type="match status" value="1"/>
</dbReference>
<dbReference type="InterPro" id="IPR036961">
    <property type="entry name" value="Kinesin_motor_dom_sf"/>
</dbReference>
<evidence type="ECO:0000256" key="7">
    <source>
        <dbReference type="PROSITE-ProRule" id="PRU00283"/>
    </source>
</evidence>